<dbReference type="CDD" id="cd12797">
    <property type="entry name" value="M23_peptidase"/>
    <property type="match status" value="1"/>
</dbReference>
<dbReference type="InterPro" id="IPR011055">
    <property type="entry name" value="Dup_hybrid_motif"/>
</dbReference>
<dbReference type="KEGG" id="sesp:BN6_70860"/>
<proteinExistence type="predicted"/>
<dbReference type="PANTHER" id="PTHR21666">
    <property type="entry name" value="PEPTIDASE-RELATED"/>
    <property type="match status" value="1"/>
</dbReference>
<feature type="signal peptide" evidence="3">
    <location>
        <begin position="1"/>
        <end position="29"/>
    </location>
</feature>
<keyword evidence="6" id="KW-1185">Reference proteome</keyword>
<evidence type="ECO:0000259" key="4">
    <source>
        <dbReference type="Pfam" id="PF01551"/>
    </source>
</evidence>
<accession>K0K7H6</accession>
<dbReference type="SUPFAM" id="SSF51261">
    <property type="entry name" value="Duplicated hybrid motif"/>
    <property type="match status" value="1"/>
</dbReference>
<dbReference type="GO" id="GO:0004222">
    <property type="term" value="F:metalloendopeptidase activity"/>
    <property type="evidence" value="ECO:0007669"/>
    <property type="project" value="TreeGrafter"/>
</dbReference>
<dbReference type="Proteomes" id="UP000006281">
    <property type="component" value="Chromosome"/>
</dbReference>
<feature type="chain" id="PRO_5003837290" description="M23ase beta-sheet core domain-containing protein" evidence="3">
    <location>
        <begin position="30"/>
        <end position="207"/>
    </location>
</feature>
<dbReference type="BioCyc" id="SESP1179773:BN6_RS44565-MONOMER"/>
<dbReference type="PANTHER" id="PTHR21666:SF289">
    <property type="entry name" value="L-ALA--D-GLU ENDOPEPTIDASE"/>
    <property type="match status" value="1"/>
</dbReference>
<dbReference type="Pfam" id="PF01551">
    <property type="entry name" value="Peptidase_M23"/>
    <property type="match status" value="1"/>
</dbReference>
<gene>
    <name evidence="5" type="ordered locus">BN6_70860</name>
</gene>
<dbReference type="eggNOG" id="COG0739">
    <property type="taxonomic scope" value="Bacteria"/>
</dbReference>
<dbReference type="OrthoDB" id="5245088at2"/>
<dbReference type="Gene3D" id="2.70.70.10">
    <property type="entry name" value="Glucose Permease (Domain IIA)"/>
    <property type="match status" value="1"/>
</dbReference>
<keyword evidence="1 3" id="KW-0732">Signal</keyword>
<dbReference type="EMBL" id="HE804045">
    <property type="protein sequence ID" value="CCH34321.1"/>
    <property type="molecule type" value="Genomic_DNA"/>
</dbReference>
<evidence type="ECO:0000256" key="2">
    <source>
        <dbReference type="SAM" id="MobiDB-lite"/>
    </source>
</evidence>
<protein>
    <recommendedName>
        <fullName evidence="4">M23ase beta-sheet core domain-containing protein</fullName>
    </recommendedName>
</protein>
<organism evidence="5 6">
    <name type="scientific">Saccharothrix espanaensis (strain ATCC 51144 / DSM 44229 / JCM 9112 / NBRC 15066 / NRRL 15764)</name>
    <dbReference type="NCBI Taxonomy" id="1179773"/>
    <lineage>
        <taxon>Bacteria</taxon>
        <taxon>Bacillati</taxon>
        <taxon>Actinomycetota</taxon>
        <taxon>Actinomycetes</taxon>
        <taxon>Pseudonocardiales</taxon>
        <taxon>Pseudonocardiaceae</taxon>
        <taxon>Saccharothrix</taxon>
    </lineage>
</organism>
<evidence type="ECO:0000313" key="5">
    <source>
        <dbReference type="EMBL" id="CCH34321.1"/>
    </source>
</evidence>
<dbReference type="RefSeq" id="WP_015104432.1">
    <property type="nucleotide sequence ID" value="NC_019673.1"/>
</dbReference>
<dbReference type="InterPro" id="IPR016047">
    <property type="entry name" value="M23ase_b-sheet_dom"/>
</dbReference>
<dbReference type="PATRIC" id="fig|1179773.3.peg.7160"/>
<dbReference type="STRING" id="1179773.BN6_70860"/>
<reference evidence="5 6" key="1">
    <citation type="journal article" date="2012" name="BMC Genomics">
        <title>Complete genome sequence of Saccharothrix espanaensis DSM 44229T and comparison to the other completely sequenced Pseudonocardiaceae.</title>
        <authorList>
            <person name="Strobel T."/>
            <person name="Al-Dilaimi A."/>
            <person name="Blom J."/>
            <person name="Gessner A."/>
            <person name="Kalinowski J."/>
            <person name="Luzhetska M."/>
            <person name="Puhler A."/>
            <person name="Szczepanowski R."/>
            <person name="Bechthold A."/>
            <person name="Ruckert C."/>
        </authorList>
    </citation>
    <scope>NUCLEOTIDE SEQUENCE [LARGE SCALE GENOMIC DNA]</scope>
    <source>
        <strain evidence="6">ATCC 51144 / DSM 44229 / JCM 9112 / NBRC 15066 / NRRL 15764</strain>
    </source>
</reference>
<feature type="domain" description="M23ase beta-sheet core" evidence="4">
    <location>
        <begin position="57"/>
        <end position="141"/>
    </location>
</feature>
<dbReference type="InterPro" id="IPR050570">
    <property type="entry name" value="Cell_wall_metabolism_enzyme"/>
</dbReference>
<evidence type="ECO:0000313" key="6">
    <source>
        <dbReference type="Proteomes" id="UP000006281"/>
    </source>
</evidence>
<evidence type="ECO:0000256" key="3">
    <source>
        <dbReference type="SAM" id="SignalP"/>
    </source>
</evidence>
<name>K0K7H6_SACES</name>
<sequence>MAPTIRTPLVQTLTVAVLLLSWPAHPAAAAPRHAWPLAPPPPVLRTFEPPPTPFRAGHRGVDLGAAEGTTVLASADGTVHFAGPVAGRHLVSLTHEGNLRTTYEPLIPLVKRGQQVVKGTPLGTLTPGHAGCRTPCLHWAALRPTPRRAYLDPLSLLSRPPVRLLPLPTQLHPTEHQAPSTDHRALGLVRNARRERTPGSTRPHTNP</sequence>
<evidence type="ECO:0000256" key="1">
    <source>
        <dbReference type="ARBA" id="ARBA00022729"/>
    </source>
</evidence>
<feature type="compositionally biased region" description="Polar residues" evidence="2">
    <location>
        <begin position="198"/>
        <end position="207"/>
    </location>
</feature>
<feature type="region of interest" description="Disordered" evidence="2">
    <location>
        <begin position="172"/>
        <end position="207"/>
    </location>
</feature>
<dbReference type="AlphaFoldDB" id="K0K7H6"/>
<dbReference type="HOGENOM" id="CLU_077601_4_1_11"/>